<dbReference type="GO" id="GO:0000407">
    <property type="term" value="C:phagophore assembly site"/>
    <property type="evidence" value="ECO:0007669"/>
    <property type="project" value="UniProtKB-SubCell"/>
</dbReference>
<organism evidence="15">
    <name type="scientific">Enterobius vermicularis</name>
    <name type="common">Human pinworm</name>
    <dbReference type="NCBI Taxonomy" id="51028"/>
    <lineage>
        <taxon>Eukaryota</taxon>
        <taxon>Metazoa</taxon>
        <taxon>Ecdysozoa</taxon>
        <taxon>Nematoda</taxon>
        <taxon>Chromadorea</taxon>
        <taxon>Rhabditida</taxon>
        <taxon>Spirurina</taxon>
        <taxon>Oxyuridomorpha</taxon>
        <taxon>Oxyuroidea</taxon>
        <taxon>Oxyuridae</taxon>
        <taxon>Enterobius</taxon>
    </lineage>
</organism>
<evidence type="ECO:0000313" key="15">
    <source>
        <dbReference type="WBParaSite" id="EVEC_0000254901-mRNA-1"/>
    </source>
</evidence>
<reference evidence="15" key="1">
    <citation type="submission" date="2017-02" db="UniProtKB">
        <authorList>
            <consortium name="WormBaseParasite"/>
        </authorList>
    </citation>
    <scope>IDENTIFICATION</scope>
</reference>
<comment type="function">
    <text evidence="10">E1-like activating enzyme involved in the 2 ubiquitin-like systems required for autophagy.</text>
</comment>
<feature type="domain" description="THIF-type NAD/FAD binding fold" evidence="11">
    <location>
        <begin position="300"/>
        <end position="550"/>
    </location>
</feature>
<dbReference type="OrthoDB" id="338614at2759"/>
<accession>A0A0N4UYA3</accession>
<dbReference type="Pfam" id="PF00899">
    <property type="entry name" value="ThiF"/>
    <property type="match status" value="1"/>
</dbReference>
<dbReference type="InterPro" id="IPR045886">
    <property type="entry name" value="ThiF/MoeB/HesA"/>
</dbReference>
<evidence type="ECO:0000256" key="8">
    <source>
        <dbReference type="ARBA" id="ARBA00023006"/>
    </source>
</evidence>
<proteinExistence type="inferred from homology"/>
<comment type="subcellular location">
    <subcellularLocation>
        <location evidence="10">Cytoplasm</location>
    </subcellularLocation>
    <subcellularLocation>
        <location evidence="10">Preautophagosomal structure</location>
    </subcellularLocation>
</comment>
<dbReference type="InterPro" id="IPR000594">
    <property type="entry name" value="ThiF_NAD_FAD-bd"/>
</dbReference>
<feature type="domain" description="Ubiquitin-like modifier-activating enzyme Atg7 N-terminal" evidence="12">
    <location>
        <begin position="3"/>
        <end position="283"/>
    </location>
</feature>
<evidence type="ECO:0000256" key="6">
    <source>
        <dbReference type="ARBA" id="ARBA00022786"/>
    </source>
</evidence>
<dbReference type="Gene3D" id="3.40.140.100">
    <property type="entry name" value="Ubiquitin-like modifier-activating enzyme ATG7 C-terminal domain"/>
    <property type="match status" value="1"/>
</dbReference>
<evidence type="ECO:0000256" key="3">
    <source>
        <dbReference type="ARBA" id="ARBA00017647"/>
    </source>
</evidence>
<dbReference type="GO" id="GO:0006995">
    <property type="term" value="P:cellular response to nitrogen starvation"/>
    <property type="evidence" value="ECO:0007669"/>
    <property type="project" value="TreeGrafter"/>
</dbReference>
<gene>
    <name evidence="13" type="ORF">EVEC_LOCUS2257</name>
</gene>
<dbReference type="GO" id="GO:0019779">
    <property type="term" value="F:Atg8 activating enzyme activity"/>
    <property type="evidence" value="ECO:0007669"/>
    <property type="project" value="TreeGrafter"/>
</dbReference>
<comment type="subunit">
    <text evidence="2 10">Homodimer.</text>
</comment>
<protein>
    <recommendedName>
        <fullName evidence="3 10">Ubiquitin-like modifier-activating enzyme ATG7</fullName>
    </recommendedName>
    <alternativeName>
        <fullName evidence="10">Autophagy-related protein 7</fullName>
    </alternativeName>
</protein>
<comment type="similarity">
    <text evidence="1 10">Belongs to the ATG7 family.</text>
</comment>
<keyword evidence="6 10" id="KW-0833">Ubl conjugation pathway</keyword>
<dbReference type="AlphaFoldDB" id="A0A0N4UYA3"/>
<dbReference type="GO" id="GO:0015031">
    <property type="term" value="P:protein transport"/>
    <property type="evidence" value="ECO:0007669"/>
    <property type="project" value="UniProtKB-UniRule"/>
</dbReference>
<dbReference type="SUPFAM" id="SSF69572">
    <property type="entry name" value="Activating enzymes of the ubiquitin-like proteins"/>
    <property type="match status" value="1"/>
</dbReference>
<dbReference type="InterPro" id="IPR042522">
    <property type="entry name" value="Atg7_N_1"/>
</dbReference>
<sequence length="652" mass="72951">MNVQFLPINTFVDTSFWSEVNRRKLNLWKLSEGPFPVRAVYDNSGNHSASLLSFSFDAFTEISRENLPRGVVPVHGDLFVYNSLVSYEKADREAFLKKYASEASYTHQTPDLLTTFILTVFADLKKFKYDYWNCIPALIYPKNMKMLKEPEVLTKDICALIFNNMGKYRGEPFLLTSKGSAPLSDILLNKTVSQNEVDLVFMDPSTEQLIPGWPLRNLIAAVAYSRKDWSSMRIICFRGGRSYSAFRLVISWDSQQNTLSDVAVGWERDLTGKPAKLSVDLRSRFDPIRLMEHSVELNLRLIRWRLVPGLQLELYSNLKCLILGSGTLGCNIARSLLGWGVRNFSFVDNCTVSFSNPVRQSLFEYADALDGGKSKSKAAADALRRIFPSVKAEAYDLTIPMPGHTVSAEGKEEVTEAINLLEKLIIDHDVVFLVMDSREARWLPCLLSTYHQKLAISVALGFDSYVVVRHGFSRPDKLSCDVPLDSVVIPGSHLGCYFCCDVTAPGNTVSDRTLDQQCTVSRPGVSMQAAGAAVELLAAVLQHPRTGMAPARVDENDESTTILGATPHQIRCFVSKFQQITPTVIRFLHCLACGKAVNAAFENGHLNFLMRVFNEPKYLETISGLEQMEKSFNELSIWDFNDNDSVASSSSL</sequence>
<keyword evidence="14" id="KW-1185">Reference proteome</keyword>
<dbReference type="Gene3D" id="3.40.50.720">
    <property type="entry name" value="NAD(P)-binding Rossmann-like Domain"/>
    <property type="match status" value="1"/>
</dbReference>
<evidence type="ECO:0000256" key="2">
    <source>
        <dbReference type="ARBA" id="ARBA00011738"/>
    </source>
</evidence>
<feature type="active site" description="Glycyl thioester intermediate" evidence="9">
    <location>
        <position position="518"/>
    </location>
</feature>
<evidence type="ECO:0000256" key="1">
    <source>
        <dbReference type="ARBA" id="ARBA00010931"/>
    </source>
</evidence>
<evidence type="ECO:0000259" key="11">
    <source>
        <dbReference type="Pfam" id="PF00899"/>
    </source>
</evidence>
<dbReference type="PANTHER" id="PTHR10953:SF3">
    <property type="entry name" value="UBIQUITIN-LIKE MODIFIER-ACTIVATING ENZYME ATG7"/>
    <property type="match status" value="1"/>
</dbReference>
<dbReference type="GO" id="GO:0000422">
    <property type="term" value="P:autophagy of mitochondrion"/>
    <property type="evidence" value="ECO:0007669"/>
    <property type="project" value="TreeGrafter"/>
</dbReference>
<keyword evidence="8 10" id="KW-0072">Autophagy</keyword>
<dbReference type="GO" id="GO:0032446">
    <property type="term" value="P:protein modification by small protein conjugation"/>
    <property type="evidence" value="ECO:0007669"/>
    <property type="project" value="TreeGrafter"/>
</dbReference>
<evidence type="ECO:0000259" key="12">
    <source>
        <dbReference type="Pfam" id="PF16420"/>
    </source>
</evidence>
<dbReference type="InterPro" id="IPR006285">
    <property type="entry name" value="Atg7"/>
</dbReference>
<dbReference type="FunFam" id="3.40.50.720:FF:000395">
    <property type="entry name" value="ubiquitin-like modifier-activating enzyme ATG7"/>
    <property type="match status" value="1"/>
</dbReference>
<keyword evidence="5 10" id="KW-0963">Cytoplasm</keyword>
<dbReference type="PANTHER" id="PTHR10953">
    <property type="entry name" value="UBIQUITIN-ACTIVATING ENZYME E1"/>
    <property type="match status" value="1"/>
</dbReference>
<dbReference type="NCBIfam" id="TIGR01381">
    <property type="entry name" value="E1_like_apg7"/>
    <property type="match status" value="1"/>
</dbReference>
<dbReference type="InterPro" id="IPR035985">
    <property type="entry name" value="Ubiquitin-activating_enz"/>
</dbReference>
<evidence type="ECO:0000313" key="13">
    <source>
        <dbReference type="EMBL" id="VDD87114.1"/>
    </source>
</evidence>
<dbReference type="STRING" id="51028.A0A0N4UYA3"/>
<evidence type="ECO:0000256" key="4">
    <source>
        <dbReference type="ARBA" id="ARBA00022448"/>
    </source>
</evidence>
<evidence type="ECO:0000256" key="7">
    <source>
        <dbReference type="ARBA" id="ARBA00022927"/>
    </source>
</evidence>
<evidence type="ECO:0000256" key="10">
    <source>
        <dbReference type="RuleBase" id="RU366022"/>
    </source>
</evidence>
<name>A0A0N4UYA3_ENTVE</name>
<dbReference type="EMBL" id="UXUI01007345">
    <property type="protein sequence ID" value="VDD87114.1"/>
    <property type="molecule type" value="Genomic_DNA"/>
</dbReference>
<dbReference type="InterPro" id="IPR032197">
    <property type="entry name" value="Atg7_N"/>
</dbReference>
<dbReference type="Proteomes" id="UP000274131">
    <property type="component" value="Unassembled WGS sequence"/>
</dbReference>
<reference evidence="13 14" key="2">
    <citation type="submission" date="2018-10" db="EMBL/GenBank/DDBJ databases">
        <authorList>
            <consortium name="Pathogen Informatics"/>
        </authorList>
    </citation>
    <scope>NUCLEOTIDE SEQUENCE [LARGE SCALE GENOMIC DNA]</scope>
</reference>
<dbReference type="InterPro" id="IPR042523">
    <property type="entry name" value="Atg7_N_2"/>
</dbReference>
<evidence type="ECO:0000256" key="5">
    <source>
        <dbReference type="ARBA" id="ARBA00022490"/>
    </source>
</evidence>
<dbReference type="Gene3D" id="3.40.140.70">
    <property type="entry name" value="Ubiquitin-like modifier-activating enzyme ATG7 N-terminal domain"/>
    <property type="match status" value="1"/>
</dbReference>
<keyword evidence="7 10" id="KW-0653">Protein transport</keyword>
<dbReference type="GO" id="GO:0019778">
    <property type="term" value="F:Atg12 activating enzyme activity"/>
    <property type="evidence" value="ECO:0007669"/>
    <property type="project" value="TreeGrafter"/>
</dbReference>
<dbReference type="WBParaSite" id="EVEC_0000254901-mRNA-1">
    <property type="protein sequence ID" value="EVEC_0000254901-mRNA-1"/>
    <property type="gene ID" value="EVEC_0000254901"/>
</dbReference>
<dbReference type="Pfam" id="PF16420">
    <property type="entry name" value="ATG7_N"/>
    <property type="match status" value="1"/>
</dbReference>
<evidence type="ECO:0000313" key="14">
    <source>
        <dbReference type="Proteomes" id="UP000274131"/>
    </source>
</evidence>
<keyword evidence="4 10" id="KW-0813">Transport</keyword>
<evidence type="ECO:0000256" key="9">
    <source>
        <dbReference type="PIRSR" id="PIRSR606285-1"/>
    </source>
</evidence>
<dbReference type="GO" id="GO:0000045">
    <property type="term" value="P:autophagosome assembly"/>
    <property type="evidence" value="ECO:0007669"/>
    <property type="project" value="TreeGrafter"/>
</dbReference>
<dbReference type="GO" id="GO:0034727">
    <property type="term" value="P:piecemeal microautophagy of the nucleus"/>
    <property type="evidence" value="ECO:0007669"/>
    <property type="project" value="TreeGrafter"/>
</dbReference>